<keyword evidence="2" id="KW-1133">Transmembrane helix</keyword>
<evidence type="ECO:0000256" key="2">
    <source>
        <dbReference type="SAM" id="Phobius"/>
    </source>
</evidence>
<dbReference type="AlphaFoldDB" id="A0A6C0KJ57"/>
<dbReference type="Gene3D" id="2.60.120.200">
    <property type="match status" value="1"/>
</dbReference>
<dbReference type="InterPro" id="IPR013320">
    <property type="entry name" value="ConA-like_dom_sf"/>
</dbReference>
<sequence>MFKNNNNYYERTKEKLKNVEQKIQNGVEQVKTNVRKTTNAVQPGINSIKQKGSNTIQDVKEASKNLTNSIKSSYVVRSVQGFTEEFERSNSMTARFIFIIFIFILFGLFFRLGVYILTLFYIPAKSPIIIKGMRQTNTEKIYNVNPNQYDPKPILRSINQNQGMEFTWSTWIMINSVDYPDENPRLFFSKGKSVDSFESSPSKKEFVMNSPGLYVYDPITKTGKTNCLSVVVSFFEKLDTNSNTLKPYDIISINNIPMKKWINVIIRVHGRVVDIYINGTLTKRKQYDLVIKQNYGDIYTGSNYYGVDGYISSLRYFDYAIGNNLIQDIMYNGPNLKMVETEMTETQPPYLAMKWYLNDVDPTVTI</sequence>
<keyword evidence="1" id="KW-0175">Coiled coil</keyword>
<reference evidence="3" key="1">
    <citation type="journal article" date="2020" name="Nature">
        <title>Giant virus diversity and host interactions through global metagenomics.</title>
        <authorList>
            <person name="Schulz F."/>
            <person name="Roux S."/>
            <person name="Paez-Espino D."/>
            <person name="Jungbluth S."/>
            <person name="Walsh D.A."/>
            <person name="Denef V.J."/>
            <person name="McMahon K.D."/>
            <person name="Konstantinidis K.T."/>
            <person name="Eloe-Fadrosh E.A."/>
            <person name="Kyrpides N.C."/>
            <person name="Woyke T."/>
        </authorList>
    </citation>
    <scope>NUCLEOTIDE SEQUENCE</scope>
    <source>
        <strain evidence="3">GVMAG-S-3300012919-55</strain>
    </source>
</reference>
<evidence type="ECO:0000256" key="1">
    <source>
        <dbReference type="SAM" id="Coils"/>
    </source>
</evidence>
<protein>
    <recommendedName>
        <fullName evidence="4">LamG-like jellyroll fold domain-containing protein</fullName>
    </recommendedName>
</protein>
<name>A0A6C0KJ57_9ZZZZ</name>
<keyword evidence="2" id="KW-0472">Membrane</keyword>
<dbReference type="EMBL" id="MN740922">
    <property type="protein sequence ID" value="QHU18052.1"/>
    <property type="molecule type" value="Genomic_DNA"/>
</dbReference>
<dbReference type="Pfam" id="PF13385">
    <property type="entry name" value="Laminin_G_3"/>
    <property type="match status" value="1"/>
</dbReference>
<accession>A0A6C0KJ57</accession>
<proteinExistence type="predicted"/>
<evidence type="ECO:0008006" key="4">
    <source>
        <dbReference type="Google" id="ProtNLM"/>
    </source>
</evidence>
<organism evidence="3">
    <name type="scientific">viral metagenome</name>
    <dbReference type="NCBI Taxonomy" id="1070528"/>
    <lineage>
        <taxon>unclassified sequences</taxon>
        <taxon>metagenomes</taxon>
        <taxon>organismal metagenomes</taxon>
    </lineage>
</organism>
<feature type="transmembrane region" description="Helical" evidence="2">
    <location>
        <begin position="96"/>
        <end position="122"/>
    </location>
</feature>
<keyword evidence="2" id="KW-0812">Transmembrane</keyword>
<dbReference type="Gene3D" id="1.20.120.20">
    <property type="entry name" value="Apolipoprotein"/>
    <property type="match status" value="1"/>
</dbReference>
<dbReference type="SUPFAM" id="SSF49899">
    <property type="entry name" value="Concanavalin A-like lectins/glucanases"/>
    <property type="match status" value="1"/>
</dbReference>
<evidence type="ECO:0000313" key="3">
    <source>
        <dbReference type="EMBL" id="QHU18052.1"/>
    </source>
</evidence>
<feature type="coiled-coil region" evidence="1">
    <location>
        <begin position="2"/>
        <end position="29"/>
    </location>
</feature>